<name>A0A3P6D1K7_BRAOL</name>
<protein>
    <submittedName>
        <fullName evidence="1">Uncharacterized protein</fullName>
    </submittedName>
</protein>
<dbReference type="EMBL" id="LR031874">
    <property type="protein sequence ID" value="VDD24977.1"/>
    <property type="molecule type" value="Genomic_DNA"/>
</dbReference>
<organism evidence="1">
    <name type="scientific">Brassica oleracea</name>
    <name type="common">Wild cabbage</name>
    <dbReference type="NCBI Taxonomy" id="3712"/>
    <lineage>
        <taxon>Eukaryota</taxon>
        <taxon>Viridiplantae</taxon>
        <taxon>Streptophyta</taxon>
        <taxon>Embryophyta</taxon>
        <taxon>Tracheophyta</taxon>
        <taxon>Spermatophyta</taxon>
        <taxon>Magnoliopsida</taxon>
        <taxon>eudicotyledons</taxon>
        <taxon>Gunneridae</taxon>
        <taxon>Pentapetalae</taxon>
        <taxon>rosids</taxon>
        <taxon>malvids</taxon>
        <taxon>Brassicales</taxon>
        <taxon>Brassicaceae</taxon>
        <taxon>Brassiceae</taxon>
        <taxon>Brassica</taxon>
    </lineage>
</organism>
<gene>
    <name evidence="1" type="ORF">BOLC2T10510H</name>
</gene>
<reference evidence="1" key="1">
    <citation type="submission" date="2018-11" db="EMBL/GenBank/DDBJ databases">
        <authorList>
            <consortium name="Genoscope - CEA"/>
            <person name="William W."/>
        </authorList>
    </citation>
    <scope>NUCLEOTIDE SEQUENCE</scope>
</reference>
<accession>A0A3P6D1K7</accession>
<sequence length="185" mass="21632">MELRRRRRCFWSPHSLRSSAEKLNRESSNKVDSSSSMCLHELLITCHAWSPNLSIHSYKSSQDQWERLHVLEKTKPCCTLCPMESQRYWKPQKQLIIYKIINRRSRSNLKQLVSCFSVTYRGTVCEGLHISRYGIGQLVSGPHPARDGPAVYRQKTNPQRFRTRWDGRAQLPSLIKMNSNRTQVS</sequence>
<evidence type="ECO:0000313" key="1">
    <source>
        <dbReference type="EMBL" id="VDD24977.1"/>
    </source>
</evidence>
<dbReference type="AlphaFoldDB" id="A0A3P6D1K7"/>
<proteinExistence type="predicted"/>